<evidence type="ECO:0000313" key="1">
    <source>
        <dbReference type="EMBL" id="MBW81237.1"/>
    </source>
</evidence>
<protein>
    <submittedName>
        <fullName evidence="1">Uncharacterized protein</fullName>
    </submittedName>
</protein>
<sequence>MVLSSSTRILNGGQTKKWRLETGIHIIKTSLNARF</sequence>
<dbReference type="AlphaFoldDB" id="A0A2P2IJ72"/>
<proteinExistence type="predicted"/>
<reference evidence="1" key="1">
    <citation type="submission" date="2018-02" db="EMBL/GenBank/DDBJ databases">
        <title>Rhizophora mucronata_Transcriptome.</title>
        <authorList>
            <person name="Meera S.P."/>
            <person name="Sreeshan A."/>
            <person name="Augustine A."/>
        </authorList>
    </citation>
    <scope>NUCLEOTIDE SEQUENCE</scope>
    <source>
        <tissue evidence="1">Leaf</tissue>
    </source>
</reference>
<name>A0A2P2IJ72_RHIMU</name>
<accession>A0A2P2IJ72</accession>
<organism evidence="1">
    <name type="scientific">Rhizophora mucronata</name>
    <name type="common">Asiatic mangrove</name>
    <dbReference type="NCBI Taxonomy" id="61149"/>
    <lineage>
        <taxon>Eukaryota</taxon>
        <taxon>Viridiplantae</taxon>
        <taxon>Streptophyta</taxon>
        <taxon>Embryophyta</taxon>
        <taxon>Tracheophyta</taxon>
        <taxon>Spermatophyta</taxon>
        <taxon>Magnoliopsida</taxon>
        <taxon>eudicotyledons</taxon>
        <taxon>Gunneridae</taxon>
        <taxon>Pentapetalae</taxon>
        <taxon>rosids</taxon>
        <taxon>fabids</taxon>
        <taxon>Malpighiales</taxon>
        <taxon>Rhizophoraceae</taxon>
        <taxon>Rhizophora</taxon>
    </lineage>
</organism>
<dbReference type="EMBL" id="GGEC01000754">
    <property type="protein sequence ID" value="MBW81237.1"/>
    <property type="molecule type" value="Transcribed_RNA"/>
</dbReference>